<feature type="compositionally biased region" description="Basic and acidic residues" evidence="1">
    <location>
        <begin position="303"/>
        <end position="327"/>
    </location>
</feature>
<dbReference type="SUPFAM" id="SSF63491">
    <property type="entry name" value="BAG domain"/>
    <property type="match status" value="1"/>
</dbReference>
<evidence type="ECO:0000259" key="4">
    <source>
        <dbReference type="PROSITE" id="PS51035"/>
    </source>
</evidence>
<evidence type="ECO:0000256" key="2">
    <source>
        <dbReference type="SAM" id="Phobius"/>
    </source>
</evidence>
<dbReference type="SMART" id="SM00264">
    <property type="entry name" value="BAG"/>
    <property type="match status" value="1"/>
</dbReference>
<dbReference type="RefSeq" id="XP_001244261.2">
    <property type="nucleotide sequence ID" value="XM_001244260.2"/>
</dbReference>
<keyword evidence="6" id="KW-1185">Reference proteome</keyword>
<evidence type="ECO:0000259" key="3">
    <source>
        <dbReference type="PROSITE" id="PS50053"/>
    </source>
</evidence>
<dbReference type="Pfam" id="PF02179">
    <property type="entry name" value="BAG"/>
    <property type="match status" value="1"/>
</dbReference>
<dbReference type="KEGG" id="cim:CIMG_03702"/>
<evidence type="ECO:0000313" key="6">
    <source>
        <dbReference type="Proteomes" id="UP000001261"/>
    </source>
</evidence>
<reference evidence="6" key="2">
    <citation type="journal article" date="2010" name="Genome Res.">
        <title>Population genomic sequencing of Coccidioides fungi reveals recent hybridization and transposon control.</title>
        <authorList>
            <person name="Neafsey D.E."/>
            <person name="Barker B.M."/>
            <person name="Sharpton T.J."/>
            <person name="Stajich J.E."/>
            <person name="Park D.J."/>
            <person name="Whiston E."/>
            <person name="Hung C.-Y."/>
            <person name="McMahan C."/>
            <person name="White J."/>
            <person name="Sykes S."/>
            <person name="Heiman D."/>
            <person name="Young S."/>
            <person name="Zeng Q."/>
            <person name="Abouelleil A."/>
            <person name="Aftuck L."/>
            <person name="Bessette D."/>
            <person name="Brown A."/>
            <person name="FitzGerald M."/>
            <person name="Lui A."/>
            <person name="Macdonald J.P."/>
            <person name="Priest M."/>
            <person name="Orbach M.J."/>
            <person name="Galgiani J.N."/>
            <person name="Kirkland T.N."/>
            <person name="Cole G.T."/>
            <person name="Birren B.W."/>
            <person name="Henn M.R."/>
            <person name="Taylor J.W."/>
            <person name="Rounsley S.D."/>
        </authorList>
    </citation>
    <scope>GENOME REANNOTATION</scope>
    <source>
        <strain evidence="6">RS</strain>
    </source>
</reference>
<dbReference type="SUPFAM" id="SSF54236">
    <property type="entry name" value="Ubiquitin-like"/>
    <property type="match status" value="1"/>
</dbReference>
<feature type="compositionally biased region" description="Basic residues" evidence="1">
    <location>
        <begin position="289"/>
        <end position="302"/>
    </location>
</feature>
<dbReference type="PROSITE" id="PS50053">
    <property type="entry name" value="UBIQUITIN_2"/>
    <property type="match status" value="1"/>
</dbReference>
<proteinExistence type="predicted"/>
<dbReference type="InterPro" id="IPR000626">
    <property type="entry name" value="Ubiquitin-like_dom"/>
</dbReference>
<feature type="transmembrane region" description="Helical" evidence="2">
    <location>
        <begin position="63"/>
        <end position="85"/>
    </location>
</feature>
<evidence type="ECO:0000313" key="5">
    <source>
        <dbReference type="EMBL" id="EAS32678.3"/>
    </source>
</evidence>
<reference evidence="6" key="1">
    <citation type="journal article" date="2009" name="Genome Res.">
        <title>Comparative genomic analyses of the human fungal pathogens Coccidioides and their relatives.</title>
        <authorList>
            <person name="Sharpton T.J."/>
            <person name="Stajich J.E."/>
            <person name="Rounsley S.D."/>
            <person name="Gardner M.J."/>
            <person name="Wortman J.R."/>
            <person name="Jordar V.S."/>
            <person name="Maiti R."/>
            <person name="Kodira C.D."/>
            <person name="Neafsey D.E."/>
            <person name="Zeng Q."/>
            <person name="Hung C.-Y."/>
            <person name="McMahan C."/>
            <person name="Muszewska A."/>
            <person name="Grynberg M."/>
            <person name="Mandel M.A."/>
            <person name="Kellner E.M."/>
            <person name="Barker B.M."/>
            <person name="Galgiani J.N."/>
            <person name="Orbach M.J."/>
            <person name="Kirkland T.N."/>
            <person name="Cole G.T."/>
            <person name="Henn M.R."/>
            <person name="Birren B.W."/>
            <person name="Taylor J.W."/>
        </authorList>
    </citation>
    <scope>NUCLEOTIDE SEQUENCE [LARGE SCALE GENOMIC DNA]</scope>
    <source>
        <strain evidence="6">RS</strain>
    </source>
</reference>
<organism evidence="5 6">
    <name type="scientific">Coccidioides immitis (strain RS)</name>
    <name type="common">Valley fever fungus</name>
    <dbReference type="NCBI Taxonomy" id="246410"/>
    <lineage>
        <taxon>Eukaryota</taxon>
        <taxon>Fungi</taxon>
        <taxon>Dikarya</taxon>
        <taxon>Ascomycota</taxon>
        <taxon>Pezizomycotina</taxon>
        <taxon>Eurotiomycetes</taxon>
        <taxon>Eurotiomycetidae</taxon>
        <taxon>Onygenales</taxon>
        <taxon>Onygenaceae</taxon>
        <taxon>Coccidioides</taxon>
    </lineage>
</organism>
<feature type="compositionally biased region" description="Low complexity" evidence="1">
    <location>
        <begin position="347"/>
        <end position="368"/>
    </location>
</feature>
<dbReference type="VEuPathDB" id="FungiDB:CIMG_03702"/>
<dbReference type="InParanoid" id="J3KBY5"/>
<dbReference type="InterPro" id="IPR029071">
    <property type="entry name" value="Ubiquitin-like_domsf"/>
</dbReference>
<feature type="compositionally biased region" description="Basic and acidic residues" evidence="1">
    <location>
        <begin position="274"/>
        <end position="288"/>
    </location>
</feature>
<dbReference type="PROSITE" id="PS51035">
    <property type="entry name" value="BAG"/>
    <property type="match status" value="1"/>
</dbReference>
<feature type="region of interest" description="Disordered" evidence="1">
    <location>
        <begin position="259"/>
        <end position="382"/>
    </location>
</feature>
<feature type="compositionally biased region" description="Acidic residues" evidence="1">
    <location>
        <begin position="153"/>
        <end position="176"/>
    </location>
</feature>
<feature type="domain" description="Ubiquitin-like" evidence="3">
    <location>
        <begin position="226"/>
        <end position="261"/>
    </location>
</feature>
<keyword evidence="2" id="KW-0812">Transmembrane</keyword>
<evidence type="ECO:0000256" key="1">
    <source>
        <dbReference type="SAM" id="MobiDB-lite"/>
    </source>
</evidence>
<feature type="domain" description="BAG" evidence="4">
    <location>
        <begin position="383"/>
        <end position="465"/>
    </location>
</feature>
<dbReference type="OMA" id="MSWRNPL"/>
<keyword evidence="2" id="KW-0472">Membrane</keyword>
<dbReference type="InterPro" id="IPR036533">
    <property type="entry name" value="BAG_dom_sf"/>
</dbReference>
<sequence>MTLALLPSVRASVASYWTTLVSNLPPALHASVLHLETATSQSIAAVSSRIAFFLPFLPFSSSLGVPFALAATALAVLLATLLITMTSWRRSNVWRDVPSPFGAFFRAPQVRDEDFDYVGPEELGAGWRRPSFGRLDSMRDLGPQRAAGGEHVYDEDDDVENDNDDDGDDDDDDDEREPDVLRLRHHTKSYLLQFPAFAIGDGILTVGDVRRAAGNVLNVSRLRRIKLLYKGRLLKDDNASAKSVGLKQNSLIMCVVSEDFGSDDDSTSESEVGEFARYRTNYEREPRRRLSSPPGRRRRAQSKRKDARVDRHREDEGEAGPRSEPRISHSQPPRPRISPHIPHPTESKPSSPLSAPMSPALTPSSRMPTPSPMLNSSQTPREKLRILDDYVDKVLKPLIRQYIEQPPHDQKALEMEHKRLSETAMTQVLLKADGVELEGDGVARKQRKALILKVQSLLKSLDAAAKH</sequence>
<dbReference type="GO" id="GO:0051087">
    <property type="term" value="F:protein-folding chaperone binding"/>
    <property type="evidence" value="ECO:0007669"/>
    <property type="project" value="InterPro"/>
</dbReference>
<dbReference type="GeneID" id="4563318"/>
<dbReference type="InterPro" id="IPR003103">
    <property type="entry name" value="BAG_domain"/>
</dbReference>
<dbReference type="Proteomes" id="UP000001261">
    <property type="component" value="Unassembled WGS sequence"/>
</dbReference>
<protein>
    <submittedName>
        <fullName evidence="5">BAG domain-containing protein</fullName>
    </submittedName>
</protein>
<keyword evidence="2" id="KW-1133">Transmembrane helix</keyword>
<feature type="compositionally biased region" description="Acidic residues" evidence="1">
    <location>
        <begin position="260"/>
        <end position="272"/>
    </location>
</feature>
<dbReference type="OrthoDB" id="417450at2759"/>
<dbReference type="EMBL" id="GG704916">
    <property type="protein sequence ID" value="EAS32678.3"/>
    <property type="molecule type" value="Genomic_DNA"/>
</dbReference>
<accession>J3KBY5</accession>
<name>J3KBY5_COCIM</name>
<dbReference type="Gene3D" id="3.10.20.90">
    <property type="entry name" value="Phosphatidylinositol 3-kinase Catalytic Subunit, Chain A, domain 1"/>
    <property type="match status" value="1"/>
</dbReference>
<dbReference type="AlphaFoldDB" id="J3KBY5"/>
<gene>
    <name evidence="5" type="ORF">CIMG_03702</name>
</gene>
<feature type="region of interest" description="Disordered" evidence="1">
    <location>
        <begin position="145"/>
        <end position="176"/>
    </location>
</feature>
<dbReference type="STRING" id="246410.J3KBY5"/>
<dbReference type="Gene3D" id="1.20.58.120">
    <property type="entry name" value="BAG domain"/>
    <property type="match status" value="1"/>
</dbReference>